<dbReference type="EMBL" id="DXFX01000031">
    <property type="protein sequence ID" value="HIX07288.1"/>
    <property type="molecule type" value="Genomic_DNA"/>
</dbReference>
<name>A0A9D1V779_9FIRM</name>
<evidence type="ECO:0000313" key="2">
    <source>
        <dbReference type="EMBL" id="HIX07288.1"/>
    </source>
</evidence>
<keyword evidence="1" id="KW-0472">Membrane</keyword>
<accession>A0A9D1V779</accession>
<proteinExistence type="predicted"/>
<organism evidence="2 3">
    <name type="scientific">Candidatus Borkfalkia faecipullorum</name>
    <dbReference type="NCBI Taxonomy" id="2838510"/>
    <lineage>
        <taxon>Bacteria</taxon>
        <taxon>Bacillati</taxon>
        <taxon>Bacillota</taxon>
        <taxon>Clostridia</taxon>
        <taxon>Christensenellales</taxon>
        <taxon>Christensenellaceae</taxon>
        <taxon>Candidatus Borkfalkia</taxon>
    </lineage>
</organism>
<comment type="caution">
    <text evidence="2">The sequence shown here is derived from an EMBL/GenBank/DDBJ whole genome shotgun (WGS) entry which is preliminary data.</text>
</comment>
<gene>
    <name evidence="2" type="ORF">H9741_02335</name>
</gene>
<keyword evidence="1" id="KW-1133">Transmembrane helix</keyword>
<feature type="transmembrane region" description="Helical" evidence="1">
    <location>
        <begin position="359"/>
        <end position="378"/>
    </location>
</feature>
<dbReference type="AlphaFoldDB" id="A0A9D1V779"/>
<feature type="transmembrane region" description="Helical" evidence="1">
    <location>
        <begin position="332"/>
        <end position="353"/>
    </location>
</feature>
<evidence type="ECO:0000256" key="1">
    <source>
        <dbReference type="SAM" id="Phobius"/>
    </source>
</evidence>
<protein>
    <submittedName>
        <fullName evidence="2">Uncharacterized protein</fullName>
    </submittedName>
</protein>
<reference evidence="2" key="1">
    <citation type="journal article" date="2021" name="PeerJ">
        <title>Extensive microbial diversity within the chicken gut microbiome revealed by metagenomics and culture.</title>
        <authorList>
            <person name="Gilroy R."/>
            <person name="Ravi A."/>
            <person name="Getino M."/>
            <person name="Pursley I."/>
            <person name="Horton D.L."/>
            <person name="Alikhan N.F."/>
            <person name="Baker D."/>
            <person name="Gharbi K."/>
            <person name="Hall N."/>
            <person name="Watson M."/>
            <person name="Adriaenssens E.M."/>
            <person name="Foster-Nyarko E."/>
            <person name="Jarju S."/>
            <person name="Secka A."/>
            <person name="Antonio M."/>
            <person name="Oren A."/>
            <person name="Chaudhuri R.R."/>
            <person name="La Ragione R."/>
            <person name="Hildebrand F."/>
            <person name="Pallen M.J."/>
        </authorList>
    </citation>
    <scope>NUCLEOTIDE SEQUENCE</scope>
    <source>
        <strain evidence="2">811</strain>
    </source>
</reference>
<sequence length="461" mass="52873">MIAIILENEEEYVSPVFAIRQAGWQSEVIAFNKENTQIGRIKMWVPRRKVFIVDWEKFGCKKFAWEGYDWVLEEKDLWKALRFQKKANIEDFPQFKAYSQKIILPEWFEIKDERDIQSLMNVSAGFHDSILTEIAENENNTQIEFDTNWGCIITVKFEDVRASGLIDRIGMIYDSVLEKTDSGYSWKVTCFDSGKVGGDIDFLPVSGEPYIDCDKIEWKIKISKSGNCAVSKEDDLLSDLYLDLKSVSENVFLKDGKLILHHKKDILVIEESQKGIAVFLNGKKKRGKWEEQDIFEYAFDFLTQVAPEDITEEVLADVVSVKSLYVWHSLKFALLFAVLWSAVGLLLVFFANVHWLLCTVLFFAVSLSVLIASSFAAVRNREKRYVVTSTKIYYFDGNRLNISLNIAEIKGIKLYRSLIKKRVGTIKIKQNGGIAFGYGLIAVNEAEKVYGLIQQKIALQS</sequence>
<reference evidence="2" key="2">
    <citation type="submission" date="2021-04" db="EMBL/GenBank/DDBJ databases">
        <authorList>
            <person name="Gilroy R."/>
        </authorList>
    </citation>
    <scope>NUCLEOTIDE SEQUENCE</scope>
    <source>
        <strain evidence="2">811</strain>
    </source>
</reference>
<dbReference type="Proteomes" id="UP000824204">
    <property type="component" value="Unassembled WGS sequence"/>
</dbReference>
<keyword evidence="1" id="KW-0812">Transmembrane</keyword>
<evidence type="ECO:0000313" key="3">
    <source>
        <dbReference type="Proteomes" id="UP000824204"/>
    </source>
</evidence>